<dbReference type="InterPro" id="IPR013785">
    <property type="entry name" value="Aldolase_TIM"/>
</dbReference>
<evidence type="ECO:0000256" key="1">
    <source>
        <dbReference type="ARBA" id="ARBA00022691"/>
    </source>
</evidence>
<dbReference type="AlphaFoldDB" id="A0A414SFK8"/>
<dbReference type="InterPro" id="IPR058240">
    <property type="entry name" value="rSAM_sf"/>
</dbReference>
<evidence type="ECO:0000256" key="3">
    <source>
        <dbReference type="ARBA" id="ARBA00023004"/>
    </source>
</evidence>
<reference evidence="6 7" key="1">
    <citation type="submission" date="2018-08" db="EMBL/GenBank/DDBJ databases">
        <title>A genome reference for cultivated species of the human gut microbiota.</title>
        <authorList>
            <person name="Zou Y."/>
            <person name="Xue W."/>
            <person name="Luo G."/>
        </authorList>
    </citation>
    <scope>NUCLEOTIDE SEQUENCE [LARGE SCALE GENOMIC DNA]</scope>
    <source>
        <strain evidence="6 7">AM22-9LB</strain>
    </source>
</reference>
<dbReference type="GO" id="GO:0003824">
    <property type="term" value="F:catalytic activity"/>
    <property type="evidence" value="ECO:0007669"/>
    <property type="project" value="InterPro"/>
</dbReference>
<keyword evidence="2" id="KW-0479">Metal-binding</keyword>
<keyword evidence="3" id="KW-0408">Iron</keyword>
<keyword evidence="4" id="KW-0411">Iron-sulfur</keyword>
<dbReference type="PANTHER" id="PTHR11228">
    <property type="entry name" value="RADICAL SAM DOMAIN PROTEIN"/>
    <property type="match status" value="1"/>
</dbReference>
<gene>
    <name evidence="6" type="ORF">DW272_07970</name>
</gene>
<organism evidence="6 7">
    <name type="scientific">Blautia obeum</name>
    <dbReference type="NCBI Taxonomy" id="40520"/>
    <lineage>
        <taxon>Bacteria</taxon>
        <taxon>Bacillati</taxon>
        <taxon>Bacillota</taxon>
        <taxon>Clostridia</taxon>
        <taxon>Lachnospirales</taxon>
        <taxon>Lachnospiraceae</taxon>
        <taxon>Blautia</taxon>
    </lineage>
</organism>
<comment type="caution">
    <text evidence="6">The sequence shown here is derived from an EMBL/GenBank/DDBJ whole genome shotgun (WGS) entry which is preliminary data.</text>
</comment>
<keyword evidence="1" id="KW-0949">S-adenosyl-L-methionine</keyword>
<proteinExistence type="predicted"/>
<dbReference type="GO" id="GO:0051536">
    <property type="term" value="F:iron-sulfur cluster binding"/>
    <property type="evidence" value="ECO:0007669"/>
    <property type="project" value="UniProtKB-KW"/>
</dbReference>
<evidence type="ECO:0000256" key="4">
    <source>
        <dbReference type="ARBA" id="ARBA00023014"/>
    </source>
</evidence>
<evidence type="ECO:0000259" key="5">
    <source>
        <dbReference type="Pfam" id="PF04055"/>
    </source>
</evidence>
<dbReference type="GO" id="GO:0046872">
    <property type="term" value="F:metal ion binding"/>
    <property type="evidence" value="ECO:0007669"/>
    <property type="project" value="UniProtKB-KW"/>
</dbReference>
<dbReference type="Gene3D" id="3.20.20.70">
    <property type="entry name" value="Aldolase class I"/>
    <property type="match status" value="1"/>
</dbReference>
<dbReference type="SFLD" id="SFLDS00029">
    <property type="entry name" value="Radical_SAM"/>
    <property type="match status" value="1"/>
</dbReference>
<dbReference type="InterPro" id="IPR007197">
    <property type="entry name" value="rSAM"/>
</dbReference>
<name>A0A414SFK8_9FIRM</name>
<protein>
    <submittedName>
        <fullName evidence="6">Radical SAM protein</fullName>
    </submittedName>
</protein>
<dbReference type="InterPro" id="IPR050377">
    <property type="entry name" value="Radical_SAM_PqqE_MftC-like"/>
</dbReference>
<evidence type="ECO:0000313" key="6">
    <source>
        <dbReference type="EMBL" id="RHG17945.1"/>
    </source>
</evidence>
<evidence type="ECO:0000313" key="7">
    <source>
        <dbReference type="Proteomes" id="UP000284220"/>
    </source>
</evidence>
<dbReference type="RefSeq" id="WP_118197751.1">
    <property type="nucleotide sequence ID" value="NZ_QRHZ01000003.1"/>
</dbReference>
<dbReference type="Pfam" id="PF04055">
    <property type="entry name" value="Radical_SAM"/>
    <property type="match status" value="1"/>
</dbReference>
<feature type="domain" description="Radical SAM core" evidence="5">
    <location>
        <begin position="18"/>
        <end position="138"/>
    </location>
</feature>
<dbReference type="SUPFAM" id="SSF102114">
    <property type="entry name" value="Radical SAM enzymes"/>
    <property type="match status" value="1"/>
</dbReference>
<accession>A0A414SFK8</accession>
<evidence type="ECO:0000256" key="2">
    <source>
        <dbReference type="ARBA" id="ARBA00022723"/>
    </source>
</evidence>
<dbReference type="Proteomes" id="UP000284220">
    <property type="component" value="Unassembled WGS sequence"/>
</dbReference>
<dbReference type="EMBL" id="QRHZ01000003">
    <property type="protein sequence ID" value="RHG17945.1"/>
    <property type="molecule type" value="Genomic_DNA"/>
</dbReference>
<sequence length="511" mass="59098">MSESFIKTEKIAIDHLLVEITRKCQLRCAHCLRGDAQNINMSPKIIDKLLESVCVIGTLLFTGGEPTMNLEGMRYFLEKMKANNIALHKLRLITNGCDISEETSTLIKEYYDYITYNQEYGNHKIIISISSDIYHRQSGGNPEKAYDIYKSVFSEYPLVEIALYDISSIPLAIGRAESLEEANANIEAYMPFKKIEVMSKNSHHYCVVRKYYRLEDGIDELIMCPTYVSVYGRVFHAEDSQMEFEQEDNTGVSLECENLIDAIKEHNRDAEYCVACMLAKQLVKDTLLDGDIIVKWFKFINRKLNGYSERVRAVDVDNFNNLAEDGTKYSISDDEAIAVVKEWYDDVGEDGVLRVKKIINEVFEKHLLGEEGIYQRQKAEVAEMLVNLAKTANTIEAPQARGFIKIIAQLANIVERGENEEHFKKEKRYFDKHGEIFLKEDEEMVRGQHPQWSHKDCVRYANSEKWIKYYSGRASNEDKIQLIRHQMILEDIRKKYKASDTINAMLNIQEK</sequence>
<dbReference type="PANTHER" id="PTHR11228:SF34">
    <property type="entry name" value="TUNGSTEN-CONTAINING ALDEHYDE FERREDOXIN OXIDOREDUCTASE COFACTOR MODIFYING PROTEIN"/>
    <property type="match status" value="1"/>
</dbReference>